<dbReference type="OrthoDB" id="2157866at2759"/>
<feature type="domain" description="PH" evidence="4">
    <location>
        <begin position="5"/>
        <end position="111"/>
    </location>
</feature>
<gene>
    <name evidence="5" type="ORF">TRIADDRAFT_61853</name>
</gene>
<evidence type="ECO:0000256" key="2">
    <source>
        <dbReference type="ARBA" id="ARBA00023136"/>
    </source>
</evidence>
<dbReference type="KEGG" id="tad:TRIADDRAFT_61853"/>
<organism evidence="5 6">
    <name type="scientific">Trichoplax adhaerens</name>
    <name type="common">Trichoplax reptans</name>
    <dbReference type="NCBI Taxonomy" id="10228"/>
    <lineage>
        <taxon>Eukaryota</taxon>
        <taxon>Metazoa</taxon>
        <taxon>Placozoa</taxon>
        <taxon>Uniplacotomia</taxon>
        <taxon>Trichoplacea</taxon>
        <taxon>Trichoplacidae</taxon>
        <taxon>Trichoplax</taxon>
    </lineage>
</organism>
<feature type="compositionally biased region" description="Pro residues" evidence="3">
    <location>
        <begin position="125"/>
        <end position="150"/>
    </location>
</feature>
<dbReference type="InParanoid" id="B3SC63"/>
<name>B3SC63_TRIAD</name>
<evidence type="ECO:0000313" key="6">
    <source>
        <dbReference type="Proteomes" id="UP000009022"/>
    </source>
</evidence>
<dbReference type="OMA" id="FVYHESH"/>
<evidence type="ECO:0000259" key="4">
    <source>
        <dbReference type="PROSITE" id="PS50003"/>
    </source>
</evidence>
<dbReference type="eggNOG" id="ENOG502S6Y7">
    <property type="taxonomic scope" value="Eukaryota"/>
</dbReference>
<keyword evidence="6" id="KW-1185">Reference proteome</keyword>
<dbReference type="HOGENOM" id="CLU_1087141_0_0_1"/>
<dbReference type="InterPro" id="IPR011993">
    <property type="entry name" value="PH-like_dom_sf"/>
</dbReference>
<dbReference type="Pfam" id="PF00169">
    <property type="entry name" value="PH"/>
    <property type="match status" value="1"/>
</dbReference>
<feature type="region of interest" description="Disordered" evidence="3">
    <location>
        <begin position="117"/>
        <end position="194"/>
    </location>
</feature>
<sequence length="256" mass="27479">MSYPQVAREGYLQRLTTILKRWKSSYCYLYHTGEFVYHESHGGNVDGRIYTKKGGLAVYSGISYQSPRKPEGVDYYSMLVFVENNGTETYFLCKDAEDARQWKAALDYQLGNGTMPQPGTAYPGAAPPPAVGSGPAPPGFTAGVPPPYPGQQPSTTYPSQPPSAYPKQPPSAYPTQPQTAYPTQPPAAYPAAGQPPVVGAQYPSYPATQVQYPGVTPTNVASTTTVHVHAGYPRRHGHSSVGGFGVGLALGNTIMW</sequence>
<dbReference type="PANTHER" id="PTHR14309">
    <property type="entry name" value="EXPRESSED PROTEIN"/>
    <property type="match status" value="1"/>
</dbReference>
<dbReference type="Proteomes" id="UP000009022">
    <property type="component" value="Unassembled WGS sequence"/>
</dbReference>
<dbReference type="PhylomeDB" id="B3SC63"/>
<evidence type="ECO:0000313" key="5">
    <source>
        <dbReference type="EMBL" id="EDV19666.1"/>
    </source>
</evidence>
<dbReference type="GO" id="GO:0016020">
    <property type="term" value="C:membrane"/>
    <property type="evidence" value="ECO:0000318"/>
    <property type="project" value="GO_Central"/>
</dbReference>
<proteinExistence type="predicted"/>
<reference evidence="5 6" key="1">
    <citation type="journal article" date="2008" name="Nature">
        <title>The Trichoplax genome and the nature of placozoans.</title>
        <authorList>
            <person name="Srivastava M."/>
            <person name="Begovic E."/>
            <person name="Chapman J."/>
            <person name="Putnam N.H."/>
            <person name="Hellsten U."/>
            <person name="Kawashima T."/>
            <person name="Kuo A."/>
            <person name="Mitros T."/>
            <person name="Salamov A."/>
            <person name="Carpenter M.L."/>
            <person name="Signorovitch A.Y."/>
            <person name="Moreno M.A."/>
            <person name="Kamm K."/>
            <person name="Grimwood J."/>
            <person name="Schmutz J."/>
            <person name="Shapiro H."/>
            <person name="Grigoriev I.V."/>
            <person name="Buss L.W."/>
            <person name="Schierwater B."/>
            <person name="Dellaporta S.L."/>
            <person name="Rokhsar D.S."/>
        </authorList>
    </citation>
    <scope>NUCLEOTIDE SEQUENCE [LARGE SCALE GENOMIC DNA]</scope>
    <source>
        <strain evidence="5 6">Grell-BS-1999</strain>
    </source>
</reference>
<protein>
    <recommendedName>
        <fullName evidence="4">PH domain-containing protein</fullName>
    </recommendedName>
</protein>
<dbReference type="Gene3D" id="2.30.29.30">
    <property type="entry name" value="Pleckstrin-homology domain (PH domain)/Phosphotyrosine-binding domain (PTB)"/>
    <property type="match status" value="1"/>
</dbReference>
<dbReference type="GeneID" id="6759036"/>
<evidence type="ECO:0000256" key="3">
    <source>
        <dbReference type="SAM" id="MobiDB-lite"/>
    </source>
</evidence>
<keyword evidence="2" id="KW-0472">Membrane</keyword>
<dbReference type="CTD" id="6759036"/>
<dbReference type="InterPro" id="IPR001849">
    <property type="entry name" value="PH_domain"/>
</dbReference>
<dbReference type="AlphaFoldDB" id="B3SC63"/>
<evidence type="ECO:0000256" key="1">
    <source>
        <dbReference type="ARBA" id="ARBA00004370"/>
    </source>
</evidence>
<comment type="subcellular location">
    <subcellularLocation>
        <location evidence="1">Membrane</location>
    </subcellularLocation>
</comment>
<dbReference type="PROSITE" id="PS50003">
    <property type="entry name" value="PH_DOMAIN"/>
    <property type="match status" value="1"/>
</dbReference>
<dbReference type="PANTHER" id="PTHR14309:SF10">
    <property type="entry name" value="PH DOMAIN-CONTAINING PROTEIN"/>
    <property type="match status" value="1"/>
</dbReference>
<dbReference type="SUPFAM" id="SSF50729">
    <property type="entry name" value="PH domain-like"/>
    <property type="match status" value="1"/>
</dbReference>
<dbReference type="InterPro" id="IPR039680">
    <property type="entry name" value="PLEKHB1/2"/>
</dbReference>
<feature type="compositionally biased region" description="Pro residues" evidence="3">
    <location>
        <begin position="159"/>
        <end position="172"/>
    </location>
</feature>
<feature type="compositionally biased region" description="Low complexity" evidence="3">
    <location>
        <begin position="173"/>
        <end position="182"/>
    </location>
</feature>
<dbReference type="RefSeq" id="XP_002117823.1">
    <property type="nucleotide sequence ID" value="XM_002117787.1"/>
</dbReference>
<accession>B3SC63</accession>
<dbReference type="GO" id="GO:0045595">
    <property type="term" value="P:regulation of cell differentiation"/>
    <property type="evidence" value="ECO:0000318"/>
    <property type="project" value="GO_Central"/>
</dbReference>
<dbReference type="EMBL" id="DS985268">
    <property type="protein sequence ID" value="EDV19666.1"/>
    <property type="molecule type" value="Genomic_DNA"/>
</dbReference>